<accession>A0ABW2GZ33</accession>
<evidence type="ECO:0000256" key="1">
    <source>
        <dbReference type="SAM" id="MobiDB-lite"/>
    </source>
</evidence>
<feature type="region of interest" description="Disordered" evidence="1">
    <location>
        <begin position="82"/>
        <end position="127"/>
    </location>
</feature>
<dbReference type="RefSeq" id="WP_376807467.1">
    <property type="nucleotide sequence ID" value="NZ_JBHTAC010000016.1"/>
</dbReference>
<sequence length="127" mass="13555">MTARRNFKKLVQERMDRTGESHTTAARLLAGPVVTATGQHRESVLVGRLLAAAGRPLSEAMVCGLGGGIGFMHAVFRRGLHRRLDVPPPGPPPAPHDLSRTRAAAPKHPARTCGPPSAMRCGPRSRT</sequence>
<gene>
    <name evidence="2" type="ORF">ACFQO7_17930</name>
</gene>
<keyword evidence="3" id="KW-1185">Reference proteome</keyword>
<comment type="caution">
    <text evidence="2">The sequence shown here is derived from an EMBL/GenBank/DDBJ whole genome shotgun (WGS) entry which is preliminary data.</text>
</comment>
<reference evidence="3" key="1">
    <citation type="journal article" date="2019" name="Int. J. Syst. Evol. Microbiol.">
        <title>The Global Catalogue of Microorganisms (GCM) 10K type strain sequencing project: providing services to taxonomists for standard genome sequencing and annotation.</title>
        <authorList>
            <consortium name="The Broad Institute Genomics Platform"/>
            <consortium name="The Broad Institute Genome Sequencing Center for Infectious Disease"/>
            <person name="Wu L."/>
            <person name="Ma J."/>
        </authorList>
    </citation>
    <scope>NUCLEOTIDE SEQUENCE [LARGE SCALE GENOMIC DNA]</scope>
    <source>
        <strain evidence="3">CGMCC 1.9106</strain>
    </source>
</reference>
<evidence type="ECO:0000313" key="2">
    <source>
        <dbReference type="EMBL" id="MFC7244358.1"/>
    </source>
</evidence>
<name>A0ABW2GZ33_9ACTN</name>
<organism evidence="2 3">
    <name type="scientific">Catellatospora aurea</name>
    <dbReference type="NCBI Taxonomy" id="1337874"/>
    <lineage>
        <taxon>Bacteria</taxon>
        <taxon>Bacillati</taxon>
        <taxon>Actinomycetota</taxon>
        <taxon>Actinomycetes</taxon>
        <taxon>Micromonosporales</taxon>
        <taxon>Micromonosporaceae</taxon>
        <taxon>Catellatospora</taxon>
    </lineage>
</organism>
<feature type="compositionally biased region" description="Pro residues" evidence="1">
    <location>
        <begin position="86"/>
        <end position="95"/>
    </location>
</feature>
<proteinExistence type="predicted"/>
<evidence type="ECO:0000313" key="3">
    <source>
        <dbReference type="Proteomes" id="UP001596392"/>
    </source>
</evidence>
<dbReference type="Proteomes" id="UP001596392">
    <property type="component" value="Unassembled WGS sequence"/>
</dbReference>
<dbReference type="EMBL" id="JBHTAC010000016">
    <property type="protein sequence ID" value="MFC7244358.1"/>
    <property type="molecule type" value="Genomic_DNA"/>
</dbReference>
<protein>
    <submittedName>
        <fullName evidence="2">Uncharacterized protein</fullName>
    </submittedName>
</protein>